<dbReference type="Gene3D" id="3.40.630.30">
    <property type="match status" value="1"/>
</dbReference>
<keyword evidence="3" id="KW-1185">Reference proteome</keyword>
<evidence type="ECO:0000313" key="2">
    <source>
        <dbReference type="EMBL" id="TYB69459.1"/>
    </source>
</evidence>
<organism evidence="2 3">
    <name type="scientific">Bizionia saleffrena</name>
    <dbReference type="NCBI Taxonomy" id="291189"/>
    <lineage>
        <taxon>Bacteria</taxon>
        <taxon>Pseudomonadati</taxon>
        <taxon>Bacteroidota</taxon>
        <taxon>Flavobacteriia</taxon>
        <taxon>Flavobacteriales</taxon>
        <taxon>Flavobacteriaceae</taxon>
        <taxon>Bizionia</taxon>
    </lineage>
</organism>
<dbReference type="CDD" id="cd04301">
    <property type="entry name" value="NAT_SF"/>
    <property type="match status" value="1"/>
</dbReference>
<dbReference type="EMBL" id="VSKM01000021">
    <property type="protein sequence ID" value="TYB69459.1"/>
    <property type="molecule type" value="Genomic_DNA"/>
</dbReference>
<protein>
    <submittedName>
        <fullName evidence="2">GNAT family N-acetyltransferase</fullName>
    </submittedName>
</protein>
<evidence type="ECO:0000259" key="1">
    <source>
        <dbReference type="Pfam" id="PF00583"/>
    </source>
</evidence>
<reference evidence="2 3" key="1">
    <citation type="submission" date="2019-08" db="EMBL/GenBank/DDBJ databases">
        <title>Genomes of Antarctic Bizionia species.</title>
        <authorList>
            <person name="Bowman J.P."/>
        </authorList>
    </citation>
    <scope>NUCLEOTIDE SEQUENCE [LARGE SCALE GENOMIC DNA]</scope>
    <source>
        <strain evidence="2 3">HFD</strain>
    </source>
</reference>
<dbReference type="Pfam" id="PF00583">
    <property type="entry name" value="Acetyltransf_1"/>
    <property type="match status" value="1"/>
</dbReference>
<proteinExistence type="predicted"/>
<gene>
    <name evidence="2" type="ORF">ES676_13990</name>
</gene>
<dbReference type="AlphaFoldDB" id="A0A8H2LJU4"/>
<dbReference type="RefSeq" id="WP_148370948.1">
    <property type="nucleotide sequence ID" value="NZ_VSKM01000021.1"/>
</dbReference>
<name>A0A8H2LJU4_9FLAO</name>
<dbReference type="Proteomes" id="UP000323324">
    <property type="component" value="Unassembled WGS sequence"/>
</dbReference>
<sequence length="316" mass="36867">MRYFIFDFNKDSSMVESFLHSASLAHNQPAKTKDWFFWKFRDNPFGEAVLACVENEGQIVGCVAYGMQYFTLGKRFVKGAISFETFVHPNFQGQGVFSKLLNLAEVNINKLNIELLLNFPNSNSLKGFLNKGWKDLNVIEYWIQGRSLVTIPFGFLDLKKGFHPNPSNFEEVRNPKIFKATFNERLQSLMTIEYLNWRFFTFPNAEYYYIENDIYDAICRVGTRGKLKEAQVLFVNIKKPKEFKLIDLQNEFQKQSNYDVISFPISKTNSLRKKLKNNLFIKVPNNTNVCFKILNDSITKEDVHQVSLNAINFHTY</sequence>
<accession>A0A8H2LJU4</accession>
<comment type="caution">
    <text evidence="2">The sequence shown here is derived from an EMBL/GenBank/DDBJ whole genome shotgun (WGS) entry which is preliminary data.</text>
</comment>
<evidence type="ECO:0000313" key="3">
    <source>
        <dbReference type="Proteomes" id="UP000323324"/>
    </source>
</evidence>
<dbReference type="InterPro" id="IPR000182">
    <property type="entry name" value="GNAT_dom"/>
</dbReference>
<dbReference type="SUPFAM" id="SSF55729">
    <property type="entry name" value="Acyl-CoA N-acyltransferases (Nat)"/>
    <property type="match status" value="1"/>
</dbReference>
<keyword evidence="2" id="KW-0808">Transferase</keyword>
<dbReference type="InterPro" id="IPR016181">
    <property type="entry name" value="Acyl_CoA_acyltransferase"/>
</dbReference>
<feature type="domain" description="N-acetyltransferase" evidence="1">
    <location>
        <begin position="30"/>
        <end position="105"/>
    </location>
</feature>
<dbReference type="GO" id="GO:0016747">
    <property type="term" value="F:acyltransferase activity, transferring groups other than amino-acyl groups"/>
    <property type="evidence" value="ECO:0007669"/>
    <property type="project" value="InterPro"/>
</dbReference>